<accession>A0A6A6HBT0</accession>
<sequence length="330" mass="35509">MGSTWSQLFPPAPTLKEGNLPSQEGRVFIVTGGASGVGFELARMLYEAGASVYIAGRSETNGHQALDRILATPTSEATKGKLEFLLLDLADLTTIKPFVRAFEAKESRLDVLWNNAAVSLPPLGSTSKQGYELQIATNCLGPFLLSQMLLPILKRTSNSGATPGSIRVVWSSSQVVDLSAPKGGFAMKDIIDPPKDKTTNYTTSKTGNWFLASEFARHADLGGDAGGVLSVTQNPGNLSTNLLRHAPWMKFLSAPLLHPARMGAYTELWAGLSPDLEIGSHNGAYVVPWGRVHPGPRADLLLALRGTDEGGSGRAREFWQWCKEQTAEYA</sequence>
<dbReference type="GO" id="GO:0016491">
    <property type="term" value="F:oxidoreductase activity"/>
    <property type="evidence" value="ECO:0007669"/>
    <property type="project" value="UniProtKB-KW"/>
</dbReference>
<evidence type="ECO:0000313" key="5">
    <source>
        <dbReference type="Proteomes" id="UP000800092"/>
    </source>
</evidence>
<protein>
    <submittedName>
        <fullName evidence="4">NAD(P)-binding protein</fullName>
    </submittedName>
</protein>
<evidence type="ECO:0000256" key="1">
    <source>
        <dbReference type="ARBA" id="ARBA00006484"/>
    </source>
</evidence>
<dbReference type="Gene3D" id="3.40.50.720">
    <property type="entry name" value="NAD(P)-binding Rossmann-like Domain"/>
    <property type="match status" value="1"/>
</dbReference>
<dbReference type="PANTHER" id="PTHR24320:SF236">
    <property type="entry name" value="SHORT-CHAIN DEHYDROGENASE-RELATED"/>
    <property type="match status" value="1"/>
</dbReference>
<name>A0A6A6HBT0_VIRVR</name>
<dbReference type="EMBL" id="ML991790">
    <property type="protein sequence ID" value="KAF2235555.1"/>
    <property type="molecule type" value="Genomic_DNA"/>
</dbReference>
<keyword evidence="5" id="KW-1185">Reference proteome</keyword>
<dbReference type="SUPFAM" id="SSF51735">
    <property type="entry name" value="NAD(P)-binding Rossmann-fold domains"/>
    <property type="match status" value="1"/>
</dbReference>
<evidence type="ECO:0000313" key="4">
    <source>
        <dbReference type="EMBL" id="KAF2235555.1"/>
    </source>
</evidence>
<evidence type="ECO:0000256" key="3">
    <source>
        <dbReference type="ARBA" id="ARBA00023002"/>
    </source>
</evidence>
<comment type="similarity">
    <text evidence="1">Belongs to the short-chain dehydrogenases/reductases (SDR) family.</text>
</comment>
<gene>
    <name evidence="4" type="ORF">EV356DRAFT_444868</name>
</gene>
<reference evidence="4" key="1">
    <citation type="journal article" date="2020" name="Stud. Mycol.">
        <title>101 Dothideomycetes genomes: a test case for predicting lifestyles and emergence of pathogens.</title>
        <authorList>
            <person name="Haridas S."/>
            <person name="Albert R."/>
            <person name="Binder M."/>
            <person name="Bloem J."/>
            <person name="Labutti K."/>
            <person name="Salamov A."/>
            <person name="Andreopoulos B."/>
            <person name="Baker S."/>
            <person name="Barry K."/>
            <person name="Bills G."/>
            <person name="Bluhm B."/>
            <person name="Cannon C."/>
            <person name="Castanera R."/>
            <person name="Culley D."/>
            <person name="Daum C."/>
            <person name="Ezra D."/>
            <person name="Gonzalez J."/>
            <person name="Henrissat B."/>
            <person name="Kuo A."/>
            <person name="Liang C."/>
            <person name="Lipzen A."/>
            <person name="Lutzoni F."/>
            <person name="Magnuson J."/>
            <person name="Mondo S."/>
            <person name="Nolan M."/>
            <person name="Ohm R."/>
            <person name="Pangilinan J."/>
            <person name="Park H.-J."/>
            <person name="Ramirez L."/>
            <person name="Alfaro M."/>
            <person name="Sun H."/>
            <person name="Tritt A."/>
            <person name="Yoshinaga Y."/>
            <person name="Zwiers L.-H."/>
            <person name="Turgeon B."/>
            <person name="Goodwin S."/>
            <person name="Spatafora J."/>
            <person name="Crous P."/>
            <person name="Grigoriev I."/>
        </authorList>
    </citation>
    <scope>NUCLEOTIDE SEQUENCE</scope>
    <source>
        <strain evidence="4">Tuck. ex Michener</strain>
    </source>
</reference>
<proteinExistence type="inferred from homology"/>
<dbReference type="Proteomes" id="UP000800092">
    <property type="component" value="Unassembled WGS sequence"/>
</dbReference>
<organism evidence="4 5">
    <name type="scientific">Viridothelium virens</name>
    <name type="common">Speckled blister lichen</name>
    <name type="synonym">Trypethelium virens</name>
    <dbReference type="NCBI Taxonomy" id="1048519"/>
    <lineage>
        <taxon>Eukaryota</taxon>
        <taxon>Fungi</taxon>
        <taxon>Dikarya</taxon>
        <taxon>Ascomycota</taxon>
        <taxon>Pezizomycotina</taxon>
        <taxon>Dothideomycetes</taxon>
        <taxon>Dothideomycetes incertae sedis</taxon>
        <taxon>Trypetheliales</taxon>
        <taxon>Trypetheliaceae</taxon>
        <taxon>Viridothelium</taxon>
    </lineage>
</organism>
<dbReference type="PANTHER" id="PTHR24320">
    <property type="entry name" value="RETINOL DEHYDROGENASE"/>
    <property type="match status" value="1"/>
</dbReference>
<dbReference type="InterPro" id="IPR036291">
    <property type="entry name" value="NAD(P)-bd_dom_sf"/>
</dbReference>
<evidence type="ECO:0000256" key="2">
    <source>
        <dbReference type="ARBA" id="ARBA00022857"/>
    </source>
</evidence>
<dbReference type="OrthoDB" id="191139at2759"/>
<keyword evidence="3" id="KW-0560">Oxidoreductase</keyword>
<keyword evidence="2" id="KW-0521">NADP</keyword>
<dbReference type="Pfam" id="PF00106">
    <property type="entry name" value="adh_short"/>
    <property type="match status" value="1"/>
</dbReference>
<dbReference type="AlphaFoldDB" id="A0A6A6HBT0"/>
<dbReference type="InterPro" id="IPR002347">
    <property type="entry name" value="SDR_fam"/>
</dbReference>
<dbReference type="PRINTS" id="PR00081">
    <property type="entry name" value="GDHRDH"/>
</dbReference>